<organism evidence="1">
    <name type="scientific">Dulem virus 35</name>
    <dbReference type="NCBI Taxonomy" id="3145753"/>
    <lineage>
        <taxon>Viruses</taxon>
        <taxon>Duplodnaviria</taxon>
        <taxon>Heunggongvirae</taxon>
        <taxon>Uroviricota</taxon>
        <taxon>Caudoviricetes</taxon>
    </lineage>
</organism>
<protein>
    <submittedName>
        <fullName evidence="1">Uncharacterized protein</fullName>
    </submittedName>
</protein>
<evidence type="ECO:0000313" key="1">
    <source>
        <dbReference type="EMBL" id="XCD05136.1"/>
    </source>
</evidence>
<name>A0AAU8B1G2_9CAUD</name>
<reference evidence="1" key="1">
    <citation type="submission" date="2024-03" db="EMBL/GenBank/DDBJ databases">
        <title>Diverse circular DNA viruses in blood, oral, and fecal samples of captive lemurs.</title>
        <authorList>
            <person name="Paietta E.N."/>
            <person name="Kraberger S."/>
            <person name="Lund M.C."/>
            <person name="Custer J.M."/>
            <person name="Vargas K.M."/>
            <person name="Ehmke E.E."/>
            <person name="Yoder A.D."/>
            <person name="Varsani A."/>
        </authorList>
    </citation>
    <scope>NUCLEOTIDE SEQUENCE</scope>
    <source>
        <strain evidence="1">Duke_24FS_4</strain>
    </source>
</reference>
<sequence>MDKMKRLCEIIEEELHKIAEKGLNTGNLETAYKLIDMYKDLKNTEYWEQKGEYYMAVLDEMQDGYSEARRRDSMGRYSRADGRMMPDYDRDSSYRGRRGGEHYVRGHYSRDGYSRDGGMDGYSGNYDRYMDSKQSYRTSKSPECKQRLMDTLETYMDDFSRQMEDMLRDSDCQEERATIKRYLDKIKNIA</sequence>
<dbReference type="EMBL" id="PP511522">
    <property type="protein sequence ID" value="XCD05136.1"/>
    <property type="molecule type" value="Genomic_DNA"/>
</dbReference>
<proteinExistence type="predicted"/>
<accession>A0AAU8B1G2</accession>